<dbReference type="Pfam" id="PF05419">
    <property type="entry name" value="GUN4"/>
    <property type="match status" value="1"/>
</dbReference>
<evidence type="ECO:0000313" key="4">
    <source>
        <dbReference type="Proteomes" id="UP000031561"/>
    </source>
</evidence>
<name>A0ABD4T2C6_9CYAN</name>
<dbReference type="CDD" id="cd16383">
    <property type="entry name" value="GUN4"/>
    <property type="match status" value="1"/>
</dbReference>
<evidence type="ECO:0000259" key="1">
    <source>
        <dbReference type="Pfam" id="PF05419"/>
    </source>
</evidence>
<keyword evidence="4" id="KW-1185">Reference proteome</keyword>
<organism evidence="3 4">
    <name type="scientific">Lyngbya confervoides BDU141951</name>
    <dbReference type="NCBI Taxonomy" id="1574623"/>
    <lineage>
        <taxon>Bacteria</taxon>
        <taxon>Bacillati</taxon>
        <taxon>Cyanobacteriota</taxon>
        <taxon>Cyanophyceae</taxon>
        <taxon>Oscillatoriophycideae</taxon>
        <taxon>Oscillatoriales</taxon>
        <taxon>Microcoleaceae</taxon>
        <taxon>Lyngbya</taxon>
    </lineage>
</organism>
<gene>
    <name evidence="3" type="ORF">QQ91_0007835</name>
</gene>
<dbReference type="PANTHER" id="PTHR34800">
    <property type="entry name" value="TETRAPYRROLE-BINDING PROTEIN, CHLOROPLASTIC"/>
    <property type="match status" value="1"/>
</dbReference>
<dbReference type="InterPro" id="IPR037215">
    <property type="entry name" value="GUN4-like_sf"/>
</dbReference>
<dbReference type="InterPro" id="IPR008629">
    <property type="entry name" value="GUN4-like"/>
</dbReference>
<feature type="domain" description="GUN4-like" evidence="1">
    <location>
        <begin position="102"/>
        <end position="242"/>
    </location>
</feature>
<dbReference type="AlphaFoldDB" id="A0ABD4T2C6"/>
<dbReference type="InterPro" id="IPR016024">
    <property type="entry name" value="ARM-type_fold"/>
</dbReference>
<dbReference type="Gene3D" id="1.25.40.620">
    <property type="match status" value="1"/>
</dbReference>
<proteinExistence type="predicted"/>
<dbReference type="Gene3D" id="1.10.10.1770">
    <property type="entry name" value="Gun4-like"/>
    <property type="match status" value="1"/>
</dbReference>
<dbReference type="SUPFAM" id="SSF140869">
    <property type="entry name" value="GUN4-like"/>
    <property type="match status" value="1"/>
</dbReference>
<reference evidence="3 4" key="1">
    <citation type="journal article" date="2015" name="Genome Announc.">
        <title>Draft Genome Sequence of Filamentous Marine Cyanobacterium Lyngbya confervoides Strain BDU141951.</title>
        <authorList>
            <person name="Chandrababunaidu M.M."/>
            <person name="Sen D."/>
            <person name="Tripathy S."/>
        </authorList>
    </citation>
    <scope>NUCLEOTIDE SEQUENCE [LARGE SCALE GENOMIC DNA]</scope>
    <source>
        <strain evidence="3 4">BDU141951</strain>
    </source>
</reference>
<sequence length="245" mass="28328">MMASDNEALAPPPSDTDALTQLETAFGTSSPAKQLRLLAEISAYQTVGYSVMQRFLLDFKQRNTPPTFIEGRCYEYLWSAPDETCQQFLQQHFPTGIVPLRSARNIDYQPLQALLLAQDFQEADRLTLEKLCELAGEVAMRRKWLYFTEVEQMPIEDLQTLNQLWLVHSEGKFGFTVQRQLWLSVGQNWESFWPKIAWKTGRTWTRYPDGFIWDLDQAPRGHLPLSNQLRGVQSFNALLNHPAWT</sequence>
<dbReference type="PANTHER" id="PTHR34800:SF1">
    <property type="entry name" value="TETRAPYRROLE-BINDING PROTEIN, CHLOROPLASTIC"/>
    <property type="match status" value="1"/>
</dbReference>
<dbReference type="SUPFAM" id="SSF48371">
    <property type="entry name" value="ARM repeat"/>
    <property type="match status" value="1"/>
</dbReference>
<accession>A0ABD4T2C6</accession>
<dbReference type="Pfam" id="PF16416">
    <property type="entry name" value="GUN4_N"/>
    <property type="match status" value="1"/>
</dbReference>
<dbReference type="InterPro" id="IPR032192">
    <property type="entry name" value="GUN4_N"/>
</dbReference>
<dbReference type="EMBL" id="JTHE03000044">
    <property type="protein sequence ID" value="MCM1982732.1"/>
    <property type="molecule type" value="Genomic_DNA"/>
</dbReference>
<feature type="domain" description="GUN4 N-terminal ARM-like repeat" evidence="2">
    <location>
        <begin position="15"/>
        <end position="94"/>
    </location>
</feature>
<comment type="caution">
    <text evidence="3">The sequence shown here is derived from an EMBL/GenBank/DDBJ whole genome shotgun (WGS) entry which is preliminary data.</text>
</comment>
<dbReference type="RefSeq" id="WP_250833292.1">
    <property type="nucleotide sequence ID" value="NZ_JTHE03000044.1"/>
</dbReference>
<dbReference type="Proteomes" id="UP000031561">
    <property type="component" value="Unassembled WGS sequence"/>
</dbReference>
<evidence type="ECO:0000313" key="3">
    <source>
        <dbReference type="EMBL" id="MCM1982732.1"/>
    </source>
</evidence>
<protein>
    <submittedName>
        <fullName evidence="3">GUN4 domain-containing protein</fullName>
    </submittedName>
</protein>
<evidence type="ECO:0000259" key="2">
    <source>
        <dbReference type="Pfam" id="PF16416"/>
    </source>
</evidence>